<keyword evidence="6" id="KW-1185">Reference proteome</keyword>
<dbReference type="GO" id="GO:0036009">
    <property type="term" value="F:protein-glutamine N-methyltransferase activity"/>
    <property type="evidence" value="ECO:0007669"/>
    <property type="project" value="InterPro"/>
</dbReference>
<dbReference type="InterPro" id="IPR007848">
    <property type="entry name" value="Small_mtfrase_dom"/>
</dbReference>
<dbReference type="PANTHER" id="PTHR47806:SF1">
    <property type="entry name" value="RIBOSOMAL PROTEIN UL3 GLUTAMINE METHYLTRANSFERASE"/>
    <property type="match status" value="1"/>
</dbReference>
<evidence type="ECO:0000313" key="5">
    <source>
        <dbReference type="EMBL" id="SFP14669.1"/>
    </source>
</evidence>
<dbReference type="GO" id="GO:0005829">
    <property type="term" value="C:cytosol"/>
    <property type="evidence" value="ECO:0007669"/>
    <property type="project" value="TreeGrafter"/>
</dbReference>
<organism evidence="5 6">
    <name type="scientific">Ruminobacter amylophilus</name>
    <dbReference type="NCBI Taxonomy" id="867"/>
    <lineage>
        <taxon>Bacteria</taxon>
        <taxon>Pseudomonadati</taxon>
        <taxon>Pseudomonadota</taxon>
        <taxon>Gammaproteobacteria</taxon>
        <taxon>Aeromonadales</taxon>
        <taxon>Succinivibrionaceae</taxon>
        <taxon>Ruminobacter</taxon>
    </lineage>
</organism>
<proteinExistence type="predicted"/>
<dbReference type="AlphaFoldDB" id="A0A662ZGY2"/>
<evidence type="ECO:0000256" key="2">
    <source>
        <dbReference type="ARBA" id="ARBA00022679"/>
    </source>
</evidence>
<keyword evidence="5" id="KW-0689">Ribosomal protein</keyword>
<dbReference type="NCBIfam" id="TIGR03533">
    <property type="entry name" value="L3_gln_methyl"/>
    <property type="match status" value="1"/>
</dbReference>
<evidence type="ECO:0000313" key="6">
    <source>
        <dbReference type="Proteomes" id="UP000243745"/>
    </source>
</evidence>
<dbReference type="PANTHER" id="PTHR47806">
    <property type="entry name" value="50S RIBOSOMAL PROTEIN L3 GLUTAMINE METHYLTRANSFERASE"/>
    <property type="match status" value="1"/>
</dbReference>
<dbReference type="Proteomes" id="UP000243745">
    <property type="component" value="Unassembled WGS sequence"/>
</dbReference>
<keyword evidence="1 5" id="KW-0489">Methyltransferase</keyword>
<dbReference type="InterPro" id="IPR017127">
    <property type="entry name" value="Ribosome_uL3_MTase"/>
</dbReference>
<evidence type="ECO:0000256" key="3">
    <source>
        <dbReference type="ARBA" id="ARBA00022691"/>
    </source>
</evidence>
<dbReference type="RefSeq" id="WP_093140696.1">
    <property type="nucleotide sequence ID" value="NZ_FOXF01000006.1"/>
</dbReference>
<dbReference type="GO" id="GO:0003676">
    <property type="term" value="F:nucleic acid binding"/>
    <property type="evidence" value="ECO:0007669"/>
    <property type="project" value="InterPro"/>
</dbReference>
<keyword evidence="5" id="KW-0687">Ribonucleoprotein</keyword>
<dbReference type="GO" id="GO:0005840">
    <property type="term" value="C:ribosome"/>
    <property type="evidence" value="ECO:0007669"/>
    <property type="project" value="UniProtKB-KW"/>
</dbReference>
<dbReference type="GO" id="GO:0032259">
    <property type="term" value="P:methylation"/>
    <property type="evidence" value="ECO:0007669"/>
    <property type="project" value="UniProtKB-KW"/>
</dbReference>
<keyword evidence="3" id="KW-0949">S-adenosyl-L-methionine</keyword>
<gene>
    <name evidence="5" type="ORF">SAMN02910344_00549</name>
</gene>
<dbReference type="NCBIfam" id="TIGR00536">
    <property type="entry name" value="hemK_fam"/>
    <property type="match status" value="1"/>
</dbReference>
<name>A0A662ZGY2_9GAMM</name>
<reference evidence="5 6" key="1">
    <citation type="submission" date="2016-10" db="EMBL/GenBank/DDBJ databases">
        <authorList>
            <person name="Varghese N."/>
            <person name="Submissions S."/>
        </authorList>
    </citation>
    <scope>NUCLEOTIDE SEQUENCE [LARGE SCALE GENOMIC DNA]</scope>
    <source>
        <strain evidence="5 6">DSM 1361</strain>
    </source>
</reference>
<dbReference type="Gene3D" id="3.40.50.150">
    <property type="entry name" value="Vaccinia Virus protein VP39"/>
    <property type="match status" value="1"/>
</dbReference>
<feature type="domain" description="Methyltransferase small" evidence="4">
    <location>
        <begin position="146"/>
        <end position="236"/>
    </location>
</feature>
<dbReference type="PIRSF" id="PIRSF037167">
    <property type="entry name" value="Mtase_YfcB_prd"/>
    <property type="match status" value="1"/>
</dbReference>
<evidence type="ECO:0000256" key="1">
    <source>
        <dbReference type="ARBA" id="ARBA00022603"/>
    </source>
</evidence>
<dbReference type="SUPFAM" id="SSF53335">
    <property type="entry name" value="S-adenosyl-L-methionine-dependent methyltransferases"/>
    <property type="match status" value="1"/>
</dbReference>
<dbReference type="InterPro" id="IPR029063">
    <property type="entry name" value="SAM-dependent_MTases_sf"/>
</dbReference>
<dbReference type="EMBL" id="FOXF01000006">
    <property type="protein sequence ID" value="SFP14669.1"/>
    <property type="molecule type" value="Genomic_DNA"/>
</dbReference>
<dbReference type="PROSITE" id="PS00092">
    <property type="entry name" value="N6_MTASE"/>
    <property type="match status" value="1"/>
</dbReference>
<sequence length="332" mass="37810">MNDIIENEVESKKFHKENFPEDVEAEIVSELETINDVVRYVTSYLIENNVYLGHGTESYWDEALYLVLCLINLDPPGDPETMNAKLTDREKRNIARALTIRVRDRVPTAYLTNRAWFCGIEFYVDERVIIPRSPIGELINNSFAPYLKKTPSRILDLCTGSGCIALACANKFNGDTTIDAVDISEDALDVCMRNIYNYGLEDVVIPIKSDLFDSLNEQDKYDLIVCNPPYVDAADMEDMPEEYHAEPELALAAGDDGLDLVKVILAEASYYLSDDGVIFVEVGNSRLALEEEFPEVQFNWVEFKNGGDGVFVMTYDDLIEYAPYFEQYRREE</sequence>
<dbReference type="Pfam" id="PF05175">
    <property type="entry name" value="MTS"/>
    <property type="match status" value="1"/>
</dbReference>
<dbReference type="OrthoDB" id="9800643at2"/>
<dbReference type="FunFam" id="3.40.50.150:FF:000042">
    <property type="entry name" value="50S ribosomal protein L3 glutamine methyltransferase"/>
    <property type="match status" value="1"/>
</dbReference>
<dbReference type="CDD" id="cd02440">
    <property type="entry name" value="AdoMet_MTases"/>
    <property type="match status" value="1"/>
</dbReference>
<accession>A0A662ZGY2</accession>
<protein>
    <submittedName>
        <fullName evidence="5">Ribosomal protein L3 glutamine methyltransferase</fullName>
    </submittedName>
</protein>
<evidence type="ECO:0000259" key="4">
    <source>
        <dbReference type="Pfam" id="PF05175"/>
    </source>
</evidence>
<keyword evidence="2 5" id="KW-0808">Transferase</keyword>
<dbReference type="InterPro" id="IPR002052">
    <property type="entry name" value="DNA_methylase_N6_adenine_CS"/>
</dbReference>
<dbReference type="InterPro" id="IPR004556">
    <property type="entry name" value="HemK-like"/>
</dbReference>